<dbReference type="EMBL" id="CP000612">
    <property type="protein sequence ID" value="ABO51112.1"/>
    <property type="molecule type" value="Genomic_DNA"/>
</dbReference>
<evidence type="ECO:0000313" key="2">
    <source>
        <dbReference type="Proteomes" id="UP000001556"/>
    </source>
</evidence>
<dbReference type="OrthoDB" id="2056242at2"/>
<dbReference type="AlphaFoldDB" id="A4J7Q9"/>
<organism evidence="1 2">
    <name type="scientific">Desulforamulus reducens (strain ATCC BAA-1160 / DSM 100696 / MI-1)</name>
    <name type="common">Desulfotomaculum reducens</name>
    <dbReference type="NCBI Taxonomy" id="349161"/>
    <lineage>
        <taxon>Bacteria</taxon>
        <taxon>Bacillati</taxon>
        <taxon>Bacillota</taxon>
        <taxon>Clostridia</taxon>
        <taxon>Eubacteriales</taxon>
        <taxon>Peptococcaceae</taxon>
        <taxon>Desulforamulus</taxon>
    </lineage>
</organism>
<accession>A4J7Q9</accession>
<protein>
    <submittedName>
        <fullName evidence="1">Uncharacterized protein</fullName>
    </submittedName>
</protein>
<gene>
    <name evidence="1" type="ordered locus">Dred_2602</name>
</gene>
<dbReference type="RefSeq" id="WP_011878910.1">
    <property type="nucleotide sequence ID" value="NC_009253.1"/>
</dbReference>
<dbReference type="eggNOG" id="ENOG5033JSI">
    <property type="taxonomic scope" value="Bacteria"/>
</dbReference>
<reference evidence="1 2" key="1">
    <citation type="submission" date="2007-03" db="EMBL/GenBank/DDBJ databases">
        <title>Complete sequence of Desulfotomaculum reducens MI-1.</title>
        <authorList>
            <consortium name="US DOE Joint Genome Institute"/>
            <person name="Copeland A."/>
            <person name="Lucas S."/>
            <person name="Lapidus A."/>
            <person name="Barry K."/>
            <person name="Detter J.C."/>
            <person name="Glavina del Rio T."/>
            <person name="Hammon N."/>
            <person name="Israni S."/>
            <person name="Dalin E."/>
            <person name="Tice H."/>
            <person name="Pitluck S."/>
            <person name="Sims D."/>
            <person name="Brettin T."/>
            <person name="Bruce D."/>
            <person name="Han C."/>
            <person name="Tapia R."/>
            <person name="Schmutz J."/>
            <person name="Larimer F."/>
            <person name="Land M."/>
            <person name="Hauser L."/>
            <person name="Kyrpides N."/>
            <person name="Kim E."/>
            <person name="Tebo B.M."/>
            <person name="Richardson P."/>
        </authorList>
    </citation>
    <scope>NUCLEOTIDE SEQUENCE [LARGE SCALE GENOMIC DNA]</scope>
    <source>
        <strain evidence="1 2">MI-1</strain>
    </source>
</reference>
<sequence>MKQQTQTFNDGIVNIYSVGNIAQLGNMPKEGLTLKVGPLRYKERTVGMGRFWTAMQAQTRIDQVIRVPQIRSVSTQDIAVLMDGKQYEIKQIQYQEDVEPPVMDLSLERLEADYEFG</sequence>
<dbReference type="STRING" id="349161.Dred_2602"/>
<name>A4J7Q9_DESRM</name>
<dbReference type="HOGENOM" id="CLU_2081023_0_0_9"/>
<proteinExistence type="predicted"/>
<dbReference type="Proteomes" id="UP000001556">
    <property type="component" value="Chromosome"/>
</dbReference>
<evidence type="ECO:0000313" key="1">
    <source>
        <dbReference type="EMBL" id="ABO51112.1"/>
    </source>
</evidence>
<keyword evidence="2" id="KW-1185">Reference proteome</keyword>
<dbReference type="KEGG" id="drm:Dred_2602"/>